<proteinExistence type="predicted"/>
<organism evidence="1">
    <name type="scientific">Picea glauca</name>
    <name type="common">White spruce</name>
    <name type="synonym">Pinus glauca</name>
    <dbReference type="NCBI Taxonomy" id="3330"/>
    <lineage>
        <taxon>Eukaryota</taxon>
        <taxon>Viridiplantae</taxon>
        <taxon>Streptophyta</taxon>
        <taxon>Embryophyta</taxon>
        <taxon>Tracheophyta</taxon>
        <taxon>Spermatophyta</taxon>
        <taxon>Pinopsida</taxon>
        <taxon>Pinidae</taxon>
        <taxon>Conifers I</taxon>
        <taxon>Pinales</taxon>
        <taxon>Pinaceae</taxon>
        <taxon>Picea</taxon>
    </lineage>
</organism>
<accession>A0A117NIF3</accession>
<dbReference type="AlphaFoldDB" id="A0A117NIF3"/>
<protein>
    <submittedName>
        <fullName evidence="1">Uncharacterized protein</fullName>
    </submittedName>
</protein>
<keyword evidence="1" id="KW-0496">Mitochondrion</keyword>
<sequence>MHCRSMKARSMHYELEEAGKPFSERPLPLRPSKVFLSYFISLSPVRPYGLPVVLVPLRS</sequence>
<geneLocation type="mitochondrion" evidence="1"/>
<name>A0A117NIF3_PICGL</name>
<reference evidence="1" key="1">
    <citation type="journal article" date="2015" name="Genome Biol. Evol.">
        <title>Organellar Genomes of White Spruce (Picea glauca): Assembly and Annotation.</title>
        <authorList>
            <person name="Jackman S.D."/>
            <person name="Warren R.L."/>
            <person name="Gibb E.A."/>
            <person name="Vandervalk B.P."/>
            <person name="Mohamadi H."/>
            <person name="Chu J."/>
            <person name="Raymond A."/>
            <person name="Pleasance S."/>
            <person name="Coope R."/>
            <person name="Wildung M.R."/>
            <person name="Ritland C.E."/>
            <person name="Bousquet J."/>
            <person name="Jones S.J."/>
            <person name="Bohlmann J."/>
            <person name="Birol I."/>
        </authorList>
    </citation>
    <scope>NUCLEOTIDE SEQUENCE [LARGE SCALE GENOMIC DNA]</scope>
    <source>
        <tissue evidence="1">Flushing bud</tissue>
    </source>
</reference>
<evidence type="ECO:0000313" key="1">
    <source>
        <dbReference type="EMBL" id="KUM49853.1"/>
    </source>
</evidence>
<dbReference type="EMBL" id="LKAM01000002">
    <property type="protein sequence ID" value="KUM49853.1"/>
    <property type="molecule type" value="Genomic_DNA"/>
</dbReference>
<comment type="caution">
    <text evidence="1">The sequence shown here is derived from an EMBL/GenBank/DDBJ whole genome shotgun (WGS) entry which is preliminary data.</text>
</comment>
<gene>
    <name evidence="1" type="ORF">ABT39_MTgene3080</name>
</gene>